<proteinExistence type="predicted"/>
<evidence type="ECO:0000313" key="3">
    <source>
        <dbReference type="Proteomes" id="UP000275078"/>
    </source>
</evidence>
<dbReference type="EMBL" id="ML119658">
    <property type="protein sequence ID" value="RPA84632.1"/>
    <property type="molecule type" value="Genomic_DNA"/>
</dbReference>
<reference evidence="2 3" key="1">
    <citation type="journal article" date="2018" name="Nat. Ecol. Evol.">
        <title>Pezizomycetes genomes reveal the molecular basis of ectomycorrhizal truffle lifestyle.</title>
        <authorList>
            <person name="Murat C."/>
            <person name="Payen T."/>
            <person name="Noel B."/>
            <person name="Kuo A."/>
            <person name="Morin E."/>
            <person name="Chen J."/>
            <person name="Kohler A."/>
            <person name="Krizsan K."/>
            <person name="Balestrini R."/>
            <person name="Da Silva C."/>
            <person name="Montanini B."/>
            <person name="Hainaut M."/>
            <person name="Levati E."/>
            <person name="Barry K.W."/>
            <person name="Belfiori B."/>
            <person name="Cichocki N."/>
            <person name="Clum A."/>
            <person name="Dockter R.B."/>
            <person name="Fauchery L."/>
            <person name="Guy J."/>
            <person name="Iotti M."/>
            <person name="Le Tacon F."/>
            <person name="Lindquist E.A."/>
            <person name="Lipzen A."/>
            <person name="Malagnac F."/>
            <person name="Mello A."/>
            <person name="Molinier V."/>
            <person name="Miyauchi S."/>
            <person name="Poulain J."/>
            <person name="Riccioni C."/>
            <person name="Rubini A."/>
            <person name="Sitrit Y."/>
            <person name="Splivallo R."/>
            <person name="Traeger S."/>
            <person name="Wang M."/>
            <person name="Zifcakova L."/>
            <person name="Wipf D."/>
            <person name="Zambonelli A."/>
            <person name="Paolocci F."/>
            <person name="Nowrousian M."/>
            <person name="Ottonello S."/>
            <person name="Baldrian P."/>
            <person name="Spatafora J.W."/>
            <person name="Henrissat B."/>
            <person name="Nagy L.G."/>
            <person name="Aury J.M."/>
            <person name="Wincker P."/>
            <person name="Grigoriev I.V."/>
            <person name="Bonfante P."/>
            <person name="Martin F.M."/>
        </authorList>
    </citation>
    <scope>NUCLEOTIDE SEQUENCE [LARGE SCALE GENOMIC DNA]</scope>
    <source>
        <strain evidence="2 3">RN42</strain>
    </source>
</reference>
<dbReference type="AlphaFoldDB" id="A0A3N4IER5"/>
<dbReference type="Proteomes" id="UP000275078">
    <property type="component" value="Unassembled WGS sequence"/>
</dbReference>
<organism evidence="2 3">
    <name type="scientific">Ascobolus immersus RN42</name>
    <dbReference type="NCBI Taxonomy" id="1160509"/>
    <lineage>
        <taxon>Eukaryota</taxon>
        <taxon>Fungi</taxon>
        <taxon>Dikarya</taxon>
        <taxon>Ascomycota</taxon>
        <taxon>Pezizomycotina</taxon>
        <taxon>Pezizomycetes</taxon>
        <taxon>Pezizales</taxon>
        <taxon>Ascobolaceae</taxon>
        <taxon>Ascobolus</taxon>
    </lineage>
</organism>
<keyword evidence="3" id="KW-1185">Reference proteome</keyword>
<gene>
    <name evidence="2" type="ORF">BJ508DRAFT_359648</name>
</gene>
<keyword evidence="1" id="KW-1133">Transmembrane helix</keyword>
<keyword evidence="1" id="KW-0472">Membrane</keyword>
<name>A0A3N4IER5_ASCIM</name>
<keyword evidence="1" id="KW-0812">Transmembrane</keyword>
<sequence length="313" mass="36005">MSSYRTKDDGQHLHCEWDAITGLDNVCEECYDQVRAEKMRELDQKKRDVHGKEIAAMVYQVQQLCDLERTGAFEIPEPVPIATCVECKWDSDTGLANVCNDCFKHVYQGMLRSLDEEKRELYSKELRHKLYLLEKIRQRDRAGEFYIPPKDTVEIMVARCSDSECNWDPQSGFANVHSGCYSAVRRHKLEQLDEELKALHHKELKHKVHYVAKERNRIGDKTFSDELEFDDGSACETLMGMLTEIQKNAQAETKRNESSFQEILHNCKVAAFQEEQARLASADASKTKEAIRVAMWVLWGVVLAYAGAFMAGR</sequence>
<accession>A0A3N4IER5</accession>
<feature type="transmembrane region" description="Helical" evidence="1">
    <location>
        <begin position="293"/>
        <end position="312"/>
    </location>
</feature>
<evidence type="ECO:0000313" key="2">
    <source>
        <dbReference type="EMBL" id="RPA84632.1"/>
    </source>
</evidence>
<evidence type="ECO:0000256" key="1">
    <source>
        <dbReference type="SAM" id="Phobius"/>
    </source>
</evidence>
<protein>
    <submittedName>
        <fullName evidence="2">Uncharacterized protein</fullName>
    </submittedName>
</protein>